<dbReference type="Gene3D" id="1.10.10.10">
    <property type="entry name" value="Winged helix-like DNA-binding domain superfamily/Winged helix DNA-binding domain"/>
    <property type="match status" value="1"/>
</dbReference>
<dbReference type="Pfam" id="PF00126">
    <property type="entry name" value="HTH_1"/>
    <property type="match status" value="1"/>
</dbReference>
<dbReference type="InterPro" id="IPR050950">
    <property type="entry name" value="HTH-type_LysR_regulators"/>
</dbReference>
<dbReference type="InterPro" id="IPR000847">
    <property type="entry name" value="LysR_HTH_N"/>
</dbReference>
<evidence type="ECO:0000313" key="7">
    <source>
        <dbReference type="Proteomes" id="UP000483035"/>
    </source>
</evidence>
<evidence type="ECO:0000256" key="1">
    <source>
        <dbReference type="ARBA" id="ARBA00009437"/>
    </source>
</evidence>
<dbReference type="AlphaFoldDB" id="A0A6L9UGH5"/>
<dbReference type="Gene3D" id="3.40.190.290">
    <property type="match status" value="1"/>
</dbReference>
<accession>A0A6L9UGH5</accession>
<dbReference type="CDD" id="cd05466">
    <property type="entry name" value="PBP2_LTTR_substrate"/>
    <property type="match status" value="1"/>
</dbReference>
<dbReference type="InterPro" id="IPR036388">
    <property type="entry name" value="WH-like_DNA-bd_sf"/>
</dbReference>
<evidence type="ECO:0000259" key="5">
    <source>
        <dbReference type="PROSITE" id="PS50931"/>
    </source>
</evidence>
<organism evidence="6 7">
    <name type="scientific">Rhizobium lusitanum</name>
    <dbReference type="NCBI Taxonomy" id="293958"/>
    <lineage>
        <taxon>Bacteria</taxon>
        <taxon>Pseudomonadati</taxon>
        <taxon>Pseudomonadota</taxon>
        <taxon>Alphaproteobacteria</taxon>
        <taxon>Hyphomicrobiales</taxon>
        <taxon>Rhizobiaceae</taxon>
        <taxon>Rhizobium/Agrobacterium group</taxon>
        <taxon>Rhizobium</taxon>
    </lineage>
</organism>
<evidence type="ECO:0000256" key="2">
    <source>
        <dbReference type="ARBA" id="ARBA00023015"/>
    </source>
</evidence>
<evidence type="ECO:0000256" key="4">
    <source>
        <dbReference type="ARBA" id="ARBA00023163"/>
    </source>
</evidence>
<sequence>MRPAEGIQSKAGCLVGTRDLLKRAAVRFPKVGLSRMPSVTLAQMKAVEALARTGKFSRAAEDLGISQPSVSTQIQSFEELCRTRVFIRDGHNVSVAPSAIDLIAKIRITLKCLSEVDRAITDTTSLNTGTISIGFSAHRLIMPILTAFVREYPSLRLSTRGGPSLDLADAVLRGELDVAAISQVAPDNRFSSLRLHESRIAIYGRKGDPMLAKGRLALADLDGRDMVLWNKASGTRTLLEDAANKQGVRLKPVLEVATLDVAYAAAAAGIGLAISIEGEVPPDDHIEVVPLVEPELAIGHYLVTLPECRDHAAIQAFFDVAKDHALEVGGGLPSA</sequence>
<keyword evidence="3" id="KW-0238">DNA-binding</keyword>
<name>A0A6L9UGH5_9HYPH</name>
<dbReference type="InterPro" id="IPR005119">
    <property type="entry name" value="LysR_subst-bd"/>
</dbReference>
<gene>
    <name evidence="6" type="ORF">GR212_29680</name>
</gene>
<dbReference type="PANTHER" id="PTHR30419">
    <property type="entry name" value="HTH-TYPE TRANSCRIPTIONAL REGULATOR YBHD"/>
    <property type="match status" value="1"/>
</dbReference>
<dbReference type="SUPFAM" id="SSF53850">
    <property type="entry name" value="Periplasmic binding protein-like II"/>
    <property type="match status" value="1"/>
</dbReference>
<keyword evidence="2" id="KW-0805">Transcription regulation</keyword>
<dbReference type="GO" id="GO:0003677">
    <property type="term" value="F:DNA binding"/>
    <property type="evidence" value="ECO:0007669"/>
    <property type="project" value="UniProtKB-KW"/>
</dbReference>
<reference evidence="6 7" key="1">
    <citation type="submission" date="2019-12" db="EMBL/GenBank/DDBJ databases">
        <title>Rhizobium genotypes associated with high levels of biological nitrogen fixation by grain legumes in a temperate-maritime cropping system.</title>
        <authorList>
            <person name="Maluk M."/>
            <person name="Francesc Ferrando Molina F."/>
            <person name="Lopez Del Egido L."/>
            <person name="Lafos M."/>
            <person name="Langarica-Fuentes A."/>
            <person name="Gebre Yohannes G."/>
            <person name="Young M.W."/>
            <person name="Martin P."/>
            <person name="Gantlett R."/>
            <person name="Kenicer G."/>
            <person name="Hawes C."/>
            <person name="Begg G.S."/>
            <person name="Quilliam R.S."/>
            <person name="Squire G.R."/>
            <person name="Poole P.S."/>
            <person name="Young P.W."/>
            <person name="Iannetta P.M."/>
            <person name="James E.K."/>
        </authorList>
    </citation>
    <scope>NUCLEOTIDE SEQUENCE [LARGE SCALE GENOMIC DNA]</scope>
    <source>
        <strain evidence="6 7">JHI1118</strain>
    </source>
</reference>
<dbReference type="PROSITE" id="PS50931">
    <property type="entry name" value="HTH_LYSR"/>
    <property type="match status" value="1"/>
</dbReference>
<evidence type="ECO:0000313" key="6">
    <source>
        <dbReference type="EMBL" id="NEI73728.1"/>
    </source>
</evidence>
<evidence type="ECO:0000256" key="3">
    <source>
        <dbReference type="ARBA" id="ARBA00023125"/>
    </source>
</evidence>
<dbReference type="InterPro" id="IPR036390">
    <property type="entry name" value="WH_DNA-bd_sf"/>
</dbReference>
<dbReference type="GO" id="GO:0003700">
    <property type="term" value="F:DNA-binding transcription factor activity"/>
    <property type="evidence" value="ECO:0007669"/>
    <property type="project" value="InterPro"/>
</dbReference>
<dbReference type="GO" id="GO:0005829">
    <property type="term" value="C:cytosol"/>
    <property type="evidence" value="ECO:0007669"/>
    <property type="project" value="TreeGrafter"/>
</dbReference>
<comment type="similarity">
    <text evidence="1">Belongs to the LysR transcriptional regulatory family.</text>
</comment>
<keyword evidence="4" id="KW-0804">Transcription</keyword>
<dbReference type="SUPFAM" id="SSF46785">
    <property type="entry name" value="Winged helix' DNA-binding domain"/>
    <property type="match status" value="1"/>
</dbReference>
<dbReference type="Pfam" id="PF03466">
    <property type="entry name" value="LysR_substrate"/>
    <property type="match status" value="1"/>
</dbReference>
<dbReference type="EMBL" id="WUEY01000021">
    <property type="protein sequence ID" value="NEI73728.1"/>
    <property type="molecule type" value="Genomic_DNA"/>
</dbReference>
<comment type="caution">
    <text evidence="6">The sequence shown here is derived from an EMBL/GenBank/DDBJ whole genome shotgun (WGS) entry which is preliminary data.</text>
</comment>
<dbReference type="Proteomes" id="UP000483035">
    <property type="component" value="Unassembled WGS sequence"/>
</dbReference>
<protein>
    <submittedName>
        <fullName evidence="6">LysR family transcriptional regulator</fullName>
    </submittedName>
</protein>
<feature type="domain" description="HTH lysR-type" evidence="5">
    <location>
        <begin position="39"/>
        <end position="96"/>
    </location>
</feature>
<proteinExistence type="inferred from homology"/>